<dbReference type="STRING" id="360105.CCV52592_1000"/>
<protein>
    <recommendedName>
        <fullName evidence="4">Lipoprotein</fullName>
    </recommendedName>
</protein>
<dbReference type="AlphaFoldDB" id="A7H131"/>
<dbReference type="RefSeq" id="WP_011992868.1">
    <property type="nucleotide sequence ID" value="NC_009715.2"/>
</dbReference>
<organism evidence="2 3">
    <name type="scientific">Campylobacter curvus (strain 525.92)</name>
    <dbReference type="NCBI Taxonomy" id="360105"/>
    <lineage>
        <taxon>Bacteria</taxon>
        <taxon>Pseudomonadati</taxon>
        <taxon>Campylobacterota</taxon>
        <taxon>Epsilonproteobacteria</taxon>
        <taxon>Campylobacterales</taxon>
        <taxon>Campylobacteraceae</taxon>
        <taxon>Campylobacter</taxon>
    </lineage>
</organism>
<sequence>MKKILASSLIALAFLSGCATSNTATQAPSMAKETKTIEFHGTGYYKDYKATLVSSDLFKTAVFTDSMGYKFDMKHAPAASGIRMVSDKGIEIHFKKGEGILNFGHGQMSLVYEDK</sequence>
<dbReference type="EMBL" id="CP000767">
    <property type="protein sequence ID" value="EAT99410.2"/>
    <property type="molecule type" value="Genomic_DNA"/>
</dbReference>
<evidence type="ECO:0000313" key="3">
    <source>
        <dbReference type="Proteomes" id="UP000006380"/>
    </source>
</evidence>
<dbReference type="Proteomes" id="UP000006380">
    <property type="component" value="Chromosome"/>
</dbReference>
<keyword evidence="1" id="KW-0732">Signal</keyword>
<evidence type="ECO:0000313" key="2">
    <source>
        <dbReference type="EMBL" id="EAT99410.2"/>
    </source>
</evidence>
<reference evidence="2" key="1">
    <citation type="submission" date="2016-07" db="EMBL/GenBank/DDBJ databases">
        <title>Comparative genomics of the Campylobacter concisus group.</title>
        <authorList>
            <person name="Miller W.G."/>
            <person name="Yee E."/>
            <person name="Chapman M.H."/>
            <person name="Huynh S."/>
            <person name="Bono J.L."/>
            <person name="On S.L.W."/>
            <person name="StLeger J."/>
            <person name="Foster G."/>
            <person name="Parker C.T."/>
        </authorList>
    </citation>
    <scope>NUCLEOTIDE SEQUENCE</scope>
    <source>
        <strain evidence="2">525.92</strain>
    </source>
</reference>
<evidence type="ECO:0000256" key="1">
    <source>
        <dbReference type="SAM" id="SignalP"/>
    </source>
</evidence>
<dbReference type="KEGG" id="ccv:CCV52592_1000"/>
<dbReference type="OrthoDB" id="5355559at2"/>
<gene>
    <name evidence="2" type="ORF">CCV52592_1000</name>
</gene>
<dbReference type="HOGENOM" id="CLU_160462_0_0_7"/>
<feature type="chain" id="PRO_5002709792" description="Lipoprotein" evidence="1">
    <location>
        <begin position="22"/>
        <end position="115"/>
    </location>
</feature>
<name>A7H131_CAMC5</name>
<feature type="signal peptide" evidence="1">
    <location>
        <begin position="1"/>
        <end position="21"/>
    </location>
</feature>
<evidence type="ECO:0008006" key="4">
    <source>
        <dbReference type="Google" id="ProtNLM"/>
    </source>
</evidence>
<accession>A7H131</accession>
<dbReference type="PROSITE" id="PS51257">
    <property type="entry name" value="PROKAR_LIPOPROTEIN"/>
    <property type="match status" value="1"/>
</dbReference>
<proteinExistence type="predicted"/>
<keyword evidence="3" id="KW-1185">Reference proteome</keyword>